<keyword evidence="1" id="KW-0732">Signal</keyword>
<dbReference type="Pfam" id="PF06572">
    <property type="entry name" value="DUF1131"/>
    <property type="match status" value="1"/>
</dbReference>
<reference evidence="2 3" key="1">
    <citation type="submission" date="2023-08" db="EMBL/GenBank/DDBJ databases">
        <title>New molecular markers tilS and rpoB for phylogenetic and monitoring studies of the genus Thiothrix biodiversity.</title>
        <authorList>
            <person name="Ravin N.V."/>
            <person name="Smolyakov D."/>
            <person name="Markov N.D."/>
            <person name="Beletsky A.V."/>
            <person name="Mardanov A.V."/>
            <person name="Rudenko T.S."/>
            <person name="Grabovich M.Y."/>
        </authorList>
    </citation>
    <scope>NUCLEOTIDE SEQUENCE [LARGE SCALE GENOMIC DNA]</scope>
    <source>
        <strain evidence="2 3">MK1</strain>
    </source>
</reference>
<accession>A0ABY9MV61</accession>
<sequence>MLNLRAMGWMILATSSLFGVTACNEQSNTPTTPPVKPVEVLSADGIGPINGDTPFNLHDITMAFQGLNVAQRTNYAEGKEYPVITVSKDLKPLLTINPDAKQAKVFSVMVHDNLIGNRLGHPIGSKFTDVYTFGATEECAAGSEELSGKVLCYAPKTGNLLYLFGGTWNGPDGSVPPKDVLAKWQMEAIIWKPPGK</sequence>
<gene>
    <name evidence="2" type="ORF">RCF98_04920</name>
</gene>
<keyword evidence="3" id="KW-1185">Reference proteome</keyword>
<dbReference type="InterPro" id="IPR010938">
    <property type="entry name" value="DUF1131"/>
</dbReference>
<protein>
    <submittedName>
        <fullName evidence="2">DUF1131 family protein</fullName>
    </submittedName>
</protein>
<dbReference type="Proteomes" id="UP001236657">
    <property type="component" value="Chromosome"/>
</dbReference>
<dbReference type="EMBL" id="CP133218">
    <property type="protein sequence ID" value="WML91681.1"/>
    <property type="molecule type" value="Genomic_DNA"/>
</dbReference>
<organism evidence="2 3">
    <name type="scientific">Thiothrix lacustris</name>
    <dbReference type="NCBI Taxonomy" id="525917"/>
    <lineage>
        <taxon>Bacteria</taxon>
        <taxon>Pseudomonadati</taxon>
        <taxon>Pseudomonadota</taxon>
        <taxon>Gammaproteobacteria</taxon>
        <taxon>Thiotrichales</taxon>
        <taxon>Thiotrichaceae</taxon>
        <taxon>Thiothrix</taxon>
    </lineage>
</organism>
<dbReference type="InterPro" id="IPR038714">
    <property type="entry name" value="YfeY-like_sf"/>
</dbReference>
<evidence type="ECO:0000313" key="2">
    <source>
        <dbReference type="EMBL" id="WML91681.1"/>
    </source>
</evidence>
<proteinExistence type="predicted"/>
<dbReference type="RefSeq" id="WP_028490233.1">
    <property type="nucleotide sequence ID" value="NZ_CP133218.1"/>
</dbReference>
<feature type="signal peptide" evidence="1">
    <location>
        <begin position="1"/>
        <end position="22"/>
    </location>
</feature>
<name>A0ABY9MV61_9GAMM</name>
<evidence type="ECO:0000256" key="1">
    <source>
        <dbReference type="SAM" id="SignalP"/>
    </source>
</evidence>
<feature type="chain" id="PRO_5045387689" evidence="1">
    <location>
        <begin position="23"/>
        <end position="196"/>
    </location>
</feature>
<dbReference type="PROSITE" id="PS51257">
    <property type="entry name" value="PROKAR_LIPOPROTEIN"/>
    <property type="match status" value="1"/>
</dbReference>
<evidence type="ECO:0000313" key="3">
    <source>
        <dbReference type="Proteomes" id="UP001236657"/>
    </source>
</evidence>
<dbReference type="Gene3D" id="2.60.460.10">
    <property type="entry name" value="protein yfey like domain"/>
    <property type="match status" value="1"/>
</dbReference>